<dbReference type="CDD" id="cd16327">
    <property type="entry name" value="RseB"/>
    <property type="match status" value="1"/>
</dbReference>
<dbReference type="Gene3D" id="2.50.20.10">
    <property type="entry name" value="Lipoprotein localisation LolA/LolB/LppX"/>
    <property type="match status" value="1"/>
</dbReference>
<feature type="domain" description="MucB/RseB N-terminal" evidence="6">
    <location>
        <begin position="54"/>
        <end position="227"/>
    </location>
</feature>
<dbReference type="InterPro" id="IPR005588">
    <property type="entry name" value="MucB_RseB"/>
</dbReference>
<keyword evidence="4" id="KW-0574">Periplasm</keyword>
<protein>
    <submittedName>
        <fullName evidence="8">Transcriptional regulator</fullName>
    </submittedName>
</protein>
<comment type="similarity">
    <text evidence="2">Belongs to the RseB family.</text>
</comment>
<evidence type="ECO:0000256" key="2">
    <source>
        <dbReference type="ARBA" id="ARBA00008150"/>
    </source>
</evidence>
<evidence type="ECO:0000313" key="8">
    <source>
        <dbReference type="EMBL" id="RCS58231.1"/>
    </source>
</evidence>
<organism evidence="8 9">
    <name type="scientific">Parvibium lacunae</name>
    <dbReference type="NCBI Taxonomy" id="1888893"/>
    <lineage>
        <taxon>Bacteria</taxon>
        <taxon>Pseudomonadati</taxon>
        <taxon>Pseudomonadota</taxon>
        <taxon>Betaproteobacteria</taxon>
        <taxon>Burkholderiales</taxon>
        <taxon>Alcaligenaceae</taxon>
        <taxon>Parvibium</taxon>
    </lineage>
</organism>
<evidence type="ECO:0000259" key="7">
    <source>
        <dbReference type="Pfam" id="PF17188"/>
    </source>
</evidence>
<feature type="chain" id="PRO_5016894083" evidence="5">
    <location>
        <begin position="49"/>
        <end position="350"/>
    </location>
</feature>
<accession>A0A368L3R6</accession>
<reference evidence="8 9" key="1">
    <citation type="journal article" date="2018" name="Int. J. Syst. Evol. Microbiol.">
        <title>Parvibium lacunae gen. nov., sp. nov., a new member of the family Alcaligenaceae isolated from a freshwater pond.</title>
        <authorList>
            <person name="Chen W.M."/>
            <person name="Xie P.B."/>
            <person name="Hsu M.Y."/>
            <person name="Sheu S.Y."/>
        </authorList>
    </citation>
    <scope>NUCLEOTIDE SEQUENCE [LARGE SCALE GENOMIC DNA]</scope>
    <source>
        <strain evidence="8 9">KMB9</strain>
    </source>
</reference>
<sequence>MLPLWWSVMWRSRLMRGVSINSLYTSLCFLAVACLSLPLLAATPQAQAQGGDTQLLARIDSAARKINYSGLYVFQQGQHVQSLRITHMVDKGQTWEKLEVLDGKPQEIVRHNDDVQVYYPQTQTIVQQRRVQGDQFPGLLMGDHYEWQNHYILKRGQDERVAGHDCELIHLEPRDHLRYGHKLWADKKTGLLLKAQTLNERGDILEQVAFSEVKIHLPFDRHRVAPSWATQNWRVERQEIQPHAWIAEGWQFRQLPPGFRKQAELKRPKGDSKEGQANLGQVIFSDGLTALSVFVEPYNEQLHQQETLKNSGAAHILAKRVANFWVVIVGDAPAETIRKLAAGIEFKSVR</sequence>
<evidence type="ECO:0000259" key="6">
    <source>
        <dbReference type="Pfam" id="PF03888"/>
    </source>
</evidence>
<evidence type="ECO:0000256" key="4">
    <source>
        <dbReference type="ARBA" id="ARBA00022764"/>
    </source>
</evidence>
<keyword evidence="9" id="KW-1185">Reference proteome</keyword>
<dbReference type="PANTHER" id="PTHR38782:SF1">
    <property type="entry name" value="SIGMA-E FACTOR REGULATORY PROTEIN RSEB"/>
    <property type="match status" value="1"/>
</dbReference>
<evidence type="ECO:0000256" key="3">
    <source>
        <dbReference type="ARBA" id="ARBA00022729"/>
    </source>
</evidence>
<name>A0A368L3R6_9BURK</name>
<dbReference type="AlphaFoldDB" id="A0A368L3R6"/>
<proteinExistence type="inferred from homology"/>
<evidence type="ECO:0000256" key="5">
    <source>
        <dbReference type="SAM" id="SignalP"/>
    </source>
</evidence>
<dbReference type="PIRSF" id="PIRSF005427">
    <property type="entry name" value="RseB"/>
    <property type="match status" value="1"/>
</dbReference>
<comment type="caution">
    <text evidence="8">The sequence shown here is derived from an EMBL/GenBank/DDBJ whole genome shotgun (WGS) entry which is preliminary data.</text>
</comment>
<dbReference type="GO" id="GO:0042597">
    <property type="term" value="C:periplasmic space"/>
    <property type="evidence" value="ECO:0007669"/>
    <property type="project" value="UniProtKB-SubCell"/>
</dbReference>
<evidence type="ECO:0000256" key="1">
    <source>
        <dbReference type="ARBA" id="ARBA00004418"/>
    </source>
</evidence>
<feature type="domain" description="MucB/RseB C-terminal" evidence="7">
    <location>
        <begin position="248"/>
        <end position="345"/>
    </location>
</feature>
<dbReference type="PANTHER" id="PTHR38782">
    <property type="match status" value="1"/>
</dbReference>
<dbReference type="Gene3D" id="3.30.200.100">
    <property type="entry name" value="MucB/RseB, C-terminal domain"/>
    <property type="match status" value="1"/>
</dbReference>
<dbReference type="InterPro" id="IPR038484">
    <property type="entry name" value="MucB/RseB_C_sf"/>
</dbReference>
<dbReference type="SUPFAM" id="SSF89392">
    <property type="entry name" value="Prokaryotic lipoproteins and lipoprotein localization factors"/>
    <property type="match status" value="1"/>
</dbReference>
<dbReference type="Pfam" id="PF17188">
    <property type="entry name" value="MucB_RseB_C"/>
    <property type="match status" value="1"/>
</dbReference>
<gene>
    <name evidence="8" type="ORF">DU000_05235</name>
</gene>
<comment type="subcellular location">
    <subcellularLocation>
        <location evidence="1">Periplasm</location>
    </subcellularLocation>
</comment>
<dbReference type="Proteomes" id="UP000252357">
    <property type="component" value="Unassembled WGS sequence"/>
</dbReference>
<dbReference type="InterPro" id="IPR029046">
    <property type="entry name" value="LolA/LolB/LppX"/>
</dbReference>
<feature type="signal peptide" evidence="5">
    <location>
        <begin position="1"/>
        <end position="48"/>
    </location>
</feature>
<dbReference type="InterPro" id="IPR033436">
    <property type="entry name" value="MucB/RseB_C"/>
</dbReference>
<dbReference type="EMBL" id="QPGB01000002">
    <property type="protein sequence ID" value="RCS58231.1"/>
    <property type="molecule type" value="Genomic_DNA"/>
</dbReference>
<dbReference type="InterPro" id="IPR033434">
    <property type="entry name" value="MucB/RseB_N"/>
</dbReference>
<keyword evidence="3 5" id="KW-0732">Signal</keyword>
<evidence type="ECO:0000313" key="9">
    <source>
        <dbReference type="Proteomes" id="UP000252357"/>
    </source>
</evidence>
<dbReference type="Pfam" id="PF03888">
    <property type="entry name" value="MucB_RseB"/>
    <property type="match status" value="1"/>
</dbReference>